<sequence>MPQKEKTYKEAAFRPNSSYRTEPTLRQNAAWSAAAEAGGVSGRRSFRRRLRSTARRRVGRCGERVAGRCGRRRVGQGVRVVDATPPVREPIADTTGGLCRRGGVPGRRPRGARGPRDARARAGRAARLPLDLAALEVAAAGLSFIGPPGSSMRAMGSKEQQPTPSDATRELLAAIESAQREAAASFGDARLLVERYLDSARHIEVQVFCDSLGGAVHLFERDCSVQRRHQKVLEEAPAPGVSPELRESLGAAAVRAARAVGYVGARACTATMSFATRPFSLFIADASAPNHFYFMEMNTRLQVEHPVTEMITGVDAVELAAPSSVPSPLTPPPAPRLLSRVGLDLVEWQLRVAAGEPLPLSQPELSLSGHSIEARIYAERPASNFFPASGTLRHLATPPEEGVTECAESIGDDVSVFYDPMVAKLIVRGPDRAAACRRLHAALGQWQTVGLPTNASDEEGAPAGAPMQLRLWRAGEGGASYGYRVELVEESAAGASRIFRAQIGGESVRGAAFIERPATDEPAAAAEVHLFVGGEQLRVSVSDVATQAAARAAEAAASEAGAVQRPIVAPMPGKLVQLLVAPGQRVAPGEAVAVLEAMKMEHTLVAAAEATVDVLHAAAGDVVAQKALLVTFATEEAA</sequence>
<dbReference type="InterPro" id="IPR005482">
    <property type="entry name" value="Biotin_COase_C"/>
</dbReference>
<dbReference type="InterPro" id="IPR001882">
    <property type="entry name" value="Biotin_BS"/>
</dbReference>
<dbReference type="InterPro" id="IPR011764">
    <property type="entry name" value="Biotin_carboxylation_dom"/>
</dbReference>
<reference evidence="10" key="2">
    <citation type="submission" date="2024-10" db="UniProtKB">
        <authorList>
            <consortium name="EnsemblProtists"/>
        </authorList>
    </citation>
    <scope>IDENTIFICATION</scope>
</reference>
<accession>A0A0D3KU96</accession>
<dbReference type="PROSITE" id="PS00188">
    <property type="entry name" value="BIOTIN"/>
    <property type="match status" value="1"/>
</dbReference>
<dbReference type="GeneID" id="17284602"/>
<dbReference type="PROSITE" id="PS00867">
    <property type="entry name" value="CPSASE_2"/>
    <property type="match status" value="1"/>
</dbReference>
<reference evidence="11" key="1">
    <citation type="journal article" date="2013" name="Nature">
        <title>Pan genome of the phytoplankton Emiliania underpins its global distribution.</title>
        <authorList>
            <person name="Read B.A."/>
            <person name="Kegel J."/>
            <person name="Klute M.J."/>
            <person name="Kuo A."/>
            <person name="Lefebvre S.C."/>
            <person name="Maumus F."/>
            <person name="Mayer C."/>
            <person name="Miller J."/>
            <person name="Monier A."/>
            <person name="Salamov A."/>
            <person name="Young J."/>
            <person name="Aguilar M."/>
            <person name="Claverie J.M."/>
            <person name="Frickenhaus S."/>
            <person name="Gonzalez K."/>
            <person name="Herman E.K."/>
            <person name="Lin Y.C."/>
            <person name="Napier J."/>
            <person name="Ogata H."/>
            <person name="Sarno A.F."/>
            <person name="Shmutz J."/>
            <person name="Schroeder D."/>
            <person name="de Vargas C."/>
            <person name="Verret F."/>
            <person name="von Dassow P."/>
            <person name="Valentin K."/>
            <person name="Van de Peer Y."/>
            <person name="Wheeler G."/>
            <person name="Dacks J.B."/>
            <person name="Delwiche C.F."/>
            <person name="Dyhrman S.T."/>
            <person name="Glockner G."/>
            <person name="John U."/>
            <person name="Richards T."/>
            <person name="Worden A.Z."/>
            <person name="Zhang X."/>
            <person name="Grigoriev I.V."/>
            <person name="Allen A.E."/>
            <person name="Bidle K."/>
            <person name="Borodovsky M."/>
            <person name="Bowler C."/>
            <person name="Brownlee C."/>
            <person name="Cock J.M."/>
            <person name="Elias M."/>
            <person name="Gladyshev V.N."/>
            <person name="Groth M."/>
            <person name="Guda C."/>
            <person name="Hadaegh A."/>
            <person name="Iglesias-Rodriguez M.D."/>
            <person name="Jenkins J."/>
            <person name="Jones B.M."/>
            <person name="Lawson T."/>
            <person name="Leese F."/>
            <person name="Lindquist E."/>
            <person name="Lobanov A."/>
            <person name="Lomsadze A."/>
            <person name="Malik S.B."/>
            <person name="Marsh M.E."/>
            <person name="Mackinder L."/>
            <person name="Mock T."/>
            <person name="Mueller-Roeber B."/>
            <person name="Pagarete A."/>
            <person name="Parker M."/>
            <person name="Probert I."/>
            <person name="Quesneville H."/>
            <person name="Raines C."/>
            <person name="Rensing S.A."/>
            <person name="Riano-Pachon D.M."/>
            <person name="Richier S."/>
            <person name="Rokitta S."/>
            <person name="Shiraiwa Y."/>
            <person name="Soanes D.M."/>
            <person name="van der Giezen M."/>
            <person name="Wahlund T.M."/>
            <person name="Williams B."/>
            <person name="Wilson W."/>
            <person name="Wolfe G."/>
            <person name="Wurch L.L."/>
        </authorList>
    </citation>
    <scope>NUCLEOTIDE SEQUENCE</scope>
</reference>
<dbReference type="Gene3D" id="2.40.50.100">
    <property type="match status" value="1"/>
</dbReference>
<dbReference type="SMART" id="SM00878">
    <property type="entry name" value="Biotin_carb_C"/>
    <property type="match status" value="1"/>
</dbReference>
<protein>
    <submittedName>
        <fullName evidence="10">Uncharacterized protein</fullName>
    </submittedName>
</protein>
<dbReference type="SUPFAM" id="SSF56059">
    <property type="entry name" value="Glutathione synthetase ATP-binding domain-like"/>
    <property type="match status" value="1"/>
</dbReference>
<keyword evidence="2 5" id="KW-0547">Nucleotide-binding</keyword>
<dbReference type="InterPro" id="IPR050856">
    <property type="entry name" value="Biotin_carboxylase_complex"/>
</dbReference>
<evidence type="ECO:0000259" key="7">
    <source>
        <dbReference type="PROSITE" id="PS50968"/>
    </source>
</evidence>
<dbReference type="InterPro" id="IPR011054">
    <property type="entry name" value="Rudment_hybrid_motif"/>
</dbReference>
<evidence type="ECO:0000259" key="8">
    <source>
        <dbReference type="PROSITE" id="PS50975"/>
    </source>
</evidence>
<dbReference type="GO" id="GO:0016874">
    <property type="term" value="F:ligase activity"/>
    <property type="evidence" value="ECO:0007669"/>
    <property type="project" value="UniProtKB-KW"/>
</dbReference>
<dbReference type="Gene3D" id="3.30.470.20">
    <property type="entry name" value="ATP-grasp fold, B domain"/>
    <property type="match status" value="2"/>
</dbReference>
<evidence type="ECO:0000256" key="5">
    <source>
        <dbReference type="PROSITE-ProRule" id="PRU00409"/>
    </source>
</evidence>
<dbReference type="RefSeq" id="XP_005791760.1">
    <property type="nucleotide sequence ID" value="XM_005791703.1"/>
</dbReference>
<dbReference type="PROSITE" id="PS50975">
    <property type="entry name" value="ATP_GRASP"/>
    <property type="match status" value="1"/>
</dbReference>
<dbReference type="InterPro" id="IPR005479">
    <property type="entry name" value="CPAse_ATP-bd"/>
</dbReference>
<dbReference type="PROSITE" id="PS50979">
    <property type="entry name" value="BC"/>
    <property type="match status" value="1"/>
</dbReference>
<evidence type="ECO:0000256" key="3">
    <source>
        <dbReference type="ARBA" id="ARBA00022840"/>
    </source>
</evidence>
<evidence type="ECO:0000256" key="2">
    <source>
        <dbReference type="ARBA" id="ARBA00022741"/>
    </source>
</evidence>
<dbReference type="GO" id="GO:0046872">
    <property type="term" value="F:metal ion binding"/>
    <property type="evidence" value="ECO:0007669"/>
    <property type="project" value="InterPro"/>
</dbReference>
<evidence type="ECO:0000313" key="10">
    <source>
        <dbReference type="EnsemblProtists" id="EOD39331"/>
    </source>
</evidence>
<proteinExistence type="predicted"/>
<dbReference type="STRING" id="2903.R1FUG6"/>
<dbReference type="PROSITE" id="PS50968">
    <property type="entry name" value="BIOTINYL_LIPOYL"/>
    <property type="match status" value="1"/>
</dbReference>
<dbReference type="SUPFAM" id="SSF51230">
    <property type="entry name" value="Single hybrid motif"/>
    <property type="match status" value="1"/>
</dbReference>
<keyword evidence="3 5" id="KW-0067">ATP-binding</keyword>
<keyword evidence="1" id="KW-0436">Ligase</keyword>
<dbReference type="KEGG" id="ehx:EMIHUDRAFT_466668"/>
<organism evidence="10 11">
    <name type="scientific">Emiliania huxleyi (strain CCMP1516)</name>
    <dbReference type="NCBI Taxonomy" id="280463"/>
    <lineage>
        <taxon>Eukaryota</taxon>
        <taxon>Haptista</taxon>
        <taxon>Haptophyta</taxon>
        <taxon>Prymnesiophyceae</taxon>
        <taxon>Isochrysidales</taxon>
        <taxon>Noelaerhabdaceae</taxon>
        <taxon>Emiliania</taxon>
    </lineage>
</organism>
<dbReference type="PANTHER" id="PTHR18866:SF33">
    <property type="entry name" value="METHYLCROTONOYL-COA CARBOXYLASE SUBUNIT ALPHA, MITOCHONDRIAL-RELATED"/>
    <property type="match status" value="1"/>
</dbReference>
<dbReference type="HOGENOM" id="CLU_429264_0_0_1"/>
<dbReference type="eggNOG" id="KOG0238">
    <property type="taxonomic scope" value="Eukaryota"/>
</dbReference>
<evidence type="ECO:0000313" key="11">
    <source>
        <dbReference type="Proteomes" id="UP000013827"/>
    </source>
</evidence>
<dbReference type="InterPro" id="IPR011053">
    <property type="entry name" value="Single_hybrid_motif"/>
</dbReference>
<feature type="region of interest" description="Disordered" evidence="6">
    <location>
        <begin position="87"/>
        <end position="118"/>
    </location>
</feature>
<evidence type="ECO:0000256" key="4">
    <source>
        <dbReference type="ARBA" id="ARBA00023267"/>
    </source>
</evidence>
<dbReference type="PANTHER" id="PTHR18866">
    <property type="entry name" value="CARBOXYLASE:PYRUVATE/ACETYL-COA/PROPIONYL-COA CARBOXYLASE"/>
    <property type="match status" value="1"/>
</dbReference>
<dbReference type="GO" id="GO:0005524">
    <property type="term" value="F:ATP binding"/>
    <property type="evidence" value="ECO:0007669"/>
    <property type="project" value="UniProtKB-UniRule"/>
</dbReference>
<dbReference type="SUPFAM" id="SSF51246">
    <property type="entry name" value="Rudiment single hybrid motif"/>
    <property type="match status" value="1"/>
</dbReference>
<dbReference type="CDD" id="cd06850">
    <property type="entry name" value="biotinyl_domain"/>
    <property type="match status" value="1"/>
</dbReference>
<dbReference type="Pfam" id="PF02786">
    <property type="entry name" value="CPSase_L_D2"/>
    <property type="match status" value="1"/>
</dbReference>
<evidence type="ECO:0000259" key="9">
    <source>
        <dbReference type="PROSITE" id="PS50979"/>
    </source>
</evidence>
<feature type="domain" description="Lipoyl-binding" evidence="7">
    <location>
        <begin position="560"/>
        <end position="633"/>
    </location>
</feature>
<dbReference type="Proteomes" id="UP000013827">
    <property type="component" value="Unassembled WGS sequence"/>
</dbReference>
<dbReference type="InterPro" id="IPR000089">
    <property type="entry name" value="Biotin_lipoyl"/>
</dbReference>
<feature type="domain" description="ATP-grasp" evidence="8">
    <location>
        <begin position="96"/>
        <end position="325"/>
    </location>
</feature>
<keyword evidence="11" id="KW-1185">Reference proteome</keyword>
<dbReference type="EnsemblProtists" id="EOD39331">
    <property type="protein sequence ID" value="EOD39331"/>
    <property type="gene ID" value="EMIHUDRAFT_466668"/>
</dbReference>
<evidence type="ECO:0000256" key="1">
    <source>
        <dbReference type="ARBA" id="ARBA00022598"/>
    </source>
</evidence>
<dbReference type="PaxDb" id="2903-EOD39331"/>
<name>A0A0D3KU96_EMIH1</name>
<keyword evidence="4" id="KW-0092">Biotin</keyword>
<dbReference type="InterPro" id="IPR011761">
    <property type="entry name" value="ATP-grasp"/>
</dbReference>
<feature type="domain" description="Biotin carboxylation" evidence="9">
    <location>
        <begin position="34"/>
        <end position="482"/>
    </location>
</feature>
<dbReference type="Pfam" id="PF02785">
    <property type="entry name" value="Biotin_carb_C"/>
    <property type="match status" value="1"/>
</dbReference>
<evidence type="ECO:0000256" key="6">
    <source>
        <dbReference type="SAM" id="MobiDB-lite"/>
    </source>
</evidence>
<dbReference type="AlphaFoldDB" id="A0A0D3KU96"/>
<dbReference type="Pfam" id="PF00364">
    <property type="entry name" value="Biotin_lipoyl"/>
    <property type="match status" value="1"/>
</dbReference>